<proteinExistence type="predicted"/>
<protein>
    <submittedName>
        <fullName evidence="1">Uncharacterized protein</fullName>
    </submittedName>
</protein>
<dbReference type="AlphaFoldDB" id="A0A6A6NA95"/>
<dbReference type="InterPro" id="IPR004158">
    <property type="entry name" value="DUF247_pln"/>
</dbReference>
<dbReference type="EMBL" id="JAAGAX010000002">
    <property type="protein sequence ID" value="KAF2323091.1"/>
    <property type="molecule type" value="Genomic_DNA"/>
</dbReference>
<evidence type="ECO:0000313" key="2">
    <source>
        <dbReference type="Proteomes" id="UP000467840"/>
    </source>
</evidence>
<gene>
    <name evidence="1" type="ORF">GH714_033397</name>
</gene>
<dbReference type="Proteomes" id="UP000467840">
    <property type="component" value="Chromosome 11"/>
</dbReference>
<evidence type="ECO:0000313" key="1">
    <source>
        <dbReference type="EMBL" id="KAF2323091.1"/>
    </source>
</evidence>
<comment type="caution">
    <text evidence="1">The sequence shown here is derived from an EMBL/GenBank/DDBJ whole genome shotgun (WGS) entry which is preliminary data.</text>
</comment>
<dbReference type="PANTHER" id="PTHR31549">
    <property type="entry name" value="PROTEIN, PUTATIVE (DUF247)-RELATED-RELATED"/>
    <property type="match status" value="1"/>
</dbReference>
<keyword evidence="2" id="KW-1185">Reference proteome</keyword>
<name>A0A6A6NA95_HEVBR</name>
<dbReference type="PANTHER" id="PTHR31549:SF23">
    <property type="entry name" value="OS03G0591600 PROTEIN"/>
    <property type="match status" value="1"/>
</dbReference>
<organism evidence="1 2">
    <name type="scientific">Hevea brasiliensis</name>
    <name type="common">Para rubber tree</name>
    <name type="synonym">Siphonia brasiliensis</name>
    <dbReference type="NCBI Taxonomy" id="3981"/>
    <lineage>
        <taxon>Eukaryota</taxon>
        <taxon>Viridiplantae</taxon>
        <taxon>Streptophyta</taxon>
        <taxon>Embryophyta</taxon>
        <taxon>Tracheophyta</taxon>
        <taxon>Spermatophyta</taxon>
        <taxon>Magnoliopsida</taxon>
        <taxon>eudicotyledons</taxon>
        <taxon>Gunneridae</taxon>
        <taxon>Pentapetalae</taxon>
        <taxon>rosids</taxon>
        <taxon>fabids</taxon>
        <taxon>Malpighiales</taxon>
        <taxon>Euphorbiaceae</taxon>
        <taxon>Crotonoideae</taxon>
        <taxon>Micrandreae</taxon>
        <taxon>Hevea</taxon>
    </lineage>
</organism>
<sequence length="424" mass="49042">MSSSSNSQFEQIRWVITIRRTLEEELEDDSENPVCIFNVPKLLMHSNPHSYIPQQLALGPYHHWRPEFFEMERCKISAAKRVRKRLQKLEFQSLVEQFIKLEPKIRACYHRYLSLNCETLAWMMALDACFLIEFIQIYAHKEGPSRTTHLLDYGMSKSAHNSILRDILVLENQIPLFTLRKVLELQFSSTESADSMMVSMLMEMYKEVSPFKIQDELLPAKVSECAHLLDFLYHSIVPRMEESLEIMEEVEDDSLAMADSEGYSADPSSIKQLLNEIWKLLLKLTENRYVFLKKFSYQILSVLINMPWRILSSLPGFAFLKKPIEIFLSFQNTEITPENLIYSNDKPPLVEEITIPSVTQLSRTGVRFLPTKGNLSTITFNTETATLYLPTITLDINSEVILRNLVAYEASMALGPVVFFVTLN</sequence>
<dbReference type="Pfam" id="PF03140">
    <property type="entry name" value="DUF247"/>
    <property type="match status" value="1"/>
</dbReference>
<accession>A0A6A6NA95</accession>
<reference evidence="1 2" key="1">
    <citation type="journal article" date="2020" name="Mol. Plant">
        <title>The Chromosome-Based Rubber Tree Genome Provides New Insights into Spurge Genome Evolution and Rubber Biosynthesis.</title>
        <authorList>
            <person name="Liu J."/>
            <person name="Shi C."/>
            <person name="Shi C.C."/>
            <person name="Li W."/>
            <person name="Zhang Q.J."/>
            <person name="Zhang Y."/>
            <person name="Li K."/>
            <person name="Lu H.F."/>
            <person name="Shi C."/>
            <person name="Zhu S.T."/>
            <person name="Xiao Z.Y."/>
            <person name="Nan H."/>
            <person name="Yue Y."/>
            <person name="Zhu X.G."/>
            <person name="Wu Y."/>
            <person name="Hong X.N."/>
            <person name="Fan G.Y."/>
            <person name="Tong Y."/>
            <person name="Zhang D."/>
            <person name="Mao C.L."/>
            <person name="Liu Y.L."/>
            <person name="Hao S.J."/>
            <person name="Liu W.Q."/>
            <person name="Lv M.Q."/>
            <person name="Zhang H.B."/>
            <person name="Liu Y."/>
            <person name="Hu-Tang G.R."/>
            <person name="Wang J.P."/>
            <person name="Wang J.H."/>
            <person name="Sun Y.H."/>
            <person name="Ni S.B."/>
            <person name="Chen W.B."/>
            <person name="Zhang X.C."/>
            <person name="Jiao Y.N."/>
            <person name="Eichler E.E."/>
            <person name="Li G.H."/>
            <person name="Liu X."/>
            <person name="Gao L.Z."/>
        </authorList>
    </citation>
    <scope>NUCLEOTIDE SEQUENCE [LARGE SCALE GENOMIC DNA]</scope>
    <source>
        <strain evidence="2">cv. GT1</strain>
        <tissue evidence="1">Leaf</tissue>
    </source>
</reference>